<sequence>MQQVSPSPSRANKAAAIQNEVNEVIGVMQNNIEKAVKRGENLESLQNKTSDLRDGAVKFKKGAVKIQNEMWWKVSSVSCPLCSLCFCQSHCSSFAAPLTLLEIL</sequence>
<dbReference type="PRINTS" id="PR00219">
    <property type="entry name" value="SYNAPTOBREVN"/>
</dbReference>
<dbReference type="AlphaFoldDB" id="A0A1Y2CBS9"/>
<reference evidence="3 4" key="1">
    <citation type="submission" date="2016-07" db="EMBL/GenBank/DDBJ databases">
        <title>Pervasive Adenine N6-methylation of Active Genes in Fungi.</title>
        <authorList>
            <consortium name="DOE Joint Genome Institute"/>
            <person name="Mondo S.J."/>
            <person name="Dannebaum R.O."/>
            <person name="Kuo R.C."/>
            <person name="Labutti K."/>
            <person name="Haridas S."/>
            <person name="Kuo A."/>
            <person name="Salamov A."/>
            <person name="Ahrendt S.R."/>
            <person name="Lipzen A."/>
            <person name="Sullivan W."/>
            <person name="Andreopoulos W.B."/>
            <person name="Clum A."/>
            <person name="Lindquist E."/>
            <person name="Daum C."/>
            <person name="Ramamoorthy G.K."/>
            <person name="Gryganskyi A."/>
            <person name="Culley D."/>
            <person name="Magnuson J.K."/>
            <person name="James T.Y."/>
            <person name="O'Malley M.A."/>
            <person name="Stajich J.E."/>
            <person name="Spatafora J.W."/>
            <person name="Visel A."/>
            <person name="Grigoriev I.V."/>
        </authorList>
    </citation>
    <scope>NUCLEOTIDE SEQUENCE [LARGE SCALE GENOMIC DNA]</scope>
    <source>
        <strain evidence="3 4">JEL800</strain>
    </source>
</reference>
<keyword evidence="4" id="KW-1185">Reference proteome</keyword>
<protein>
    <recommendedName>
        <fullName evidence="2">V-SNARE coiled-coil homology domain-containing protein</fullName>
    </recommendedName>
</protein>
<dbReference type="OrthoDB" id="190375at2759"/>
<dbReference type="STRING" id="329046.A0A1Y2CBS9"/>
<dbReference type="PANTHER" id="PTHR46897:SF1">
    <property type="entry name" value="VESICLE-ASSOCIATED MEMBRANE PROTEIN 4"/>
    <property type="match status" value="1"/>
</dbReference>
<gene>
    <name evidence="3" type="ORF">BCR33DRAFT_224398</name>
</gene>
<dbReference type="EMBL" id="MCGO01000022">
    <property type="protein sequence ID" value="ORY44511.1"/>
    <property type="molecule type" value="Genomic_DNA"/>
</dbReference>
<name>A0A1Y2CBS9_9FUNG</name>
<dbReference type="PROSITE" id="PS50892">
    <property type="entry name" value="V_SNARE"/>
    <property type="match status" value="1"/>
</dbReference>
<proteinExistence type="predicted"/>
<dbReference type="InterPro" id="IPR042855">
    <property type="entry name" value="V_SNARE_CC"/>
</dbReference>
<dbReference type="PANTHER" id="PTHR46897">
    <property type="entry name" value="VESICLE-ASSOCIATED MEMBRANE PROTEIN 4"/>
    <property type="match status" value="1"/>
</dbReference>
<dbReference type="InterPro" id="IPR001388">
    <property type="entry name" value="Synaptobrevin-like"/>
</dbReference>
<dbReference type="Proteomes" id="UP000193642">
    <property type="component" value="Unassembled WGS sequence"/>
</dbReference>
<feature type="domain" description="V-SNARE coiled-coil homology" evidence="2">
    <location>
        <begin position="13"/>
        <end position="73"/>
    </location>
</feature>
<accession>A0A1Y2CBS9</accession>
<comment type="caution">
    <text evidence="3">The sequence shown here is derived from an EMBL/GenBank/DDBJ whole genome shotgun (WGS) entry which is preliminary data.</text>
</comment>
<dbReference type="GO" id="GO:0016020">
    <property type="term" value="C:membrane"/>
    <property type="evidence" value="ECO:0007669"/>
    <property type="project" value="InterPro"/>
</dbReference>
<dbReference type="SUPFAM" id="SSF58038">
    <property type="entry name" value="SNARE fusion complex"/>
    <property type="match status" value="1"/>
</dbReference>
<dbReference type="GO" id="GO:0016192">
    <property type="term" value="P:vesicle-mediated transport"/>
    <property type="evidence" value="ECO:0007669"/>
    <property type="project" value="InterPro"/>
</dbReference>
<evidence type="ECO:0000313" key="3">
    <source>
        <dbReference type="EMBL" id="ORY44511.1"/>
    </source>
</evidence>
<evidence type="ECO:0000259" key="2">
    <source>
        <dbReference type="PROSITE" id="PS50892"/>
    </source>
</evidence>
<dbReference type="InterPro" id="IPR042887">
    <property type="entry name" value="VAMP4"/>
</dbReference>
<keyword evidence="1" id="KW-0175">Coiled coil</keyword>
<dbReference type="Gene3D" id="1.20.5.110">
    <property type="match status" value="1"/>
</dbReference>
<dbReference type="Pfam" id="PF00957">
    <property type="entry name" value="Synaptobrevin"/>
    <property type="match status" value="1"/>
</dbReference>
<dbReference type="GO" id="GO:0090161">
    <property type="term" value="P:Golgi ribbon formation"/>
    <property type="evidence" value="ECO:0007669"/>
    <property type="project" value="InterPro"/>
</dbReference>
<evidence type="ECO:0000256" key="1">
    <source>
        <dbReference type="PROSITE-ProRule" id="PRU00290"/>
    </source>
</evidence>
<organism evidence="3 4">
    <name type="scientific">Rhizoclosmatium globosum</name>
    <dbReference type="NCBI Taxonomy" id="329046"/>
    <lineage>
        <taxon>Eukaryota</taxon>
        <taxon>Fungi</taxon>
        <taxon>Fungi incertae sedis</taxon>
        <taxon>Chytridiomycota</taxon>
        <taxon>Chytridiomycota incertae sedis</taxon>
        <taxon>Chytridiomycetes</taxon>
        <taxon>Chytridiales</taxon>
        <taxon>Chytriomycetaceae</taxon>
        <taxon>Rhizoclosmatium</taxon>
    </lineage>
</organism>
<evidence type="ECO:0000313" key="4">
    <source>
        <dbReference type="Proteomes" id="UP000193642"/>
    </source>
</evidence>